<keyword evidence="2 5" id="KW-0732">Signal</keyword>
<dbReference type="InterPro" id="IPR013106">
    <property type="entry name" value="Ig_V-set"/>
</dbReference>
<dbReference type="PANTHER" id="PTHR12080:SF56">
    <property type="entry name" value="NATURAL KILLER CELL RECEPTOR 2B4"/>
    <property type="match status" value="1"/>
</dbReference>
<dbReference type="InterPro" id="IPR013783">
    <property type="entry name" value="Ig-like_fold"/>
</dbReference>
<feature type="chain" id="PRO_5044832561" description="Immunoglobulin V-set domain-containing protein" evidence="5">
    <location>
        <begin position="17"/>
        <end position="251"/>
    </location>
</feature>
<dbReference type="InterPro" id="IPR015631">
    <property type="entry name" value="CD2/SLAM_rcpt"/>
</dbReference>
<feature type="domain" description="Immunoglobulin V-set" evidence="6">
    <location>
        <begin position="17"/>
        <end position="116"/>
    </location>
</feature>
<evidence type="ECO:0000256" key="4">
    <source>
        <dbReference type="ARBA" id="ARBA00023180"/>
    </source>
</evidence>
<protein>
    <recommendedName>
        <fullName evidence="6">Immunoglobulin V-set domain-containing protein</fullName>
    </recommendedName>
</protein>
<dbReference type="EMBL" id="JBHFQA010000006">
    <property type="protein sequence ID" value="KAL2096805.1"/>
    <property type="molecule type" value="Genomic_DNA"/>
</dbReference>
<dbReference type="PANTHER" id="PTHR12080">
    <property type="entry name" value="SIGNALING LYMPHOCYTIC ACTIVATION MOLECULE"/>
    <property type="match status" value="1"/>
</dbReference>
<dbReference type="Pfam" id="PF07686">
    <property type="entry name" value="V-set"/>
    <property type="match status" value="1"/>
</dbReference>
<evidence type="ECO:0000259" key="6">
    <source>
        <dbReference type="Pfam" id="PF07686"/>
    </source>
</evidence>
<name>A0ABD1KC95_9TELE</name>
<keyword evidence="4" id="KW-0325">Glycoprotein</keyword>
<gene>
    <name evidence="7" type="ORF">ACEWY4_006012</name>
</gene>
<dbReference type="GO" id="GO:0016020">
    <property type="term" value="C:membrane"/>
    <property type="evidence" value="ECO:0007669"/>
    <property type="project" value="UniProtKB-SubCell"/>
</dbReference>
<keyword evidence="3" id="KW-0472">Membrane</keyword>
<comment type="subcellular location">
    <subcellularLocation>
        <location evidence="1">Membrane</location>
    </subcellularLocation>
</comment>
<evidence type="ECO:0000313" key="8">
    <source>
        <dbReference type="Proteomes" id="UP001591681"/>
    </source>
</evidence>
<evidence type="ECO:0000256" key="3">
    <source>
        <dbReference type="ARBA" id="ARBA00023136"/>
    </source>
</evidence>
<evidence type="ECO:0000256" key="5">
    <source>
        <dbReference type="SAM" id="SignalP"/>
    </source>
</evidence>
<sequence>MLFSLIVVVSVHQIAGVPESVFRQTAGSITLEFQQHQHLDRNSILMIEWYFEGEKIMTYLPSRDSPTVYTHKDRVEFNNRTFSLELRNLQKSDSGLYRGEVNVGQKNIKTEYRLSVLDPVETPVLSVVSNWSSSDSCNVTLTCRGRDLSLTSTCKSITCSPEERASTCKSITCSPEERASTCKSITCSPEERVYNDSALTLSVRDGVFICNHSNAVSWSNDTMETRPLCPFYTGTHEKGKSSDIAGIQTKD</sequence>
<comment type="caution">
    <text evidence="7">The sequence shown here is derived from an EMBL/GenBank/DDBJ whole genome shotgun (WGS) entry which is preliminary data.</text>
</comment>
<accession>A0ABD1KC95</accession>
<organism evidence="7 8">
    <name type="scientific">Coilia grayii</name>
    <name type="common">Gray's grenadier anchovy</name>
    <dbReference type="NCBI Taxonomy" id="363190"/>
    <lineage>
        <taxon>Eukaryota</taxon>
        <taxon>Metazoa</taxon>
        <taxon>Chordata</taxon>
        <taxon>Craniata</taxon>
        <taxon>Vertebrata</taxon>
        <taxon>Euteleostomi</taxon>
        <taxon>Actinopterygii</taxon>
        <taxon>Neopterygii</taxon>
        <taxon>Teleostei</taxon>
        <taxon>Clupei</taxon>
        <taxon>Clupeiformes</taxon>
        <taxon>Clupeoidei</taxon>
        <taxon>Engraulidae</taxon>
        <taxon>Coilinae</taxon>
        <taxon>Coilia</taxon>
    </lineage>
</organism>
<keyword evidence="8" id="KW-1185">Reference proteome</keyword>
<evidence type="ECO:0000256" key="1">
    <source>
        <dbReference type="ARBA" id="ARBA00004370"/>
    </source>
</evidence>
<feature type="signal peptide" evidence="5">
    <location>
        <begin position="1"/>
        <end position="16"/>
    </location>
</feature>
<dbReference type="SUPFAM" id="SSF48726">
    <property type="entry name" value="Immunoglobulin"/>
    <property type="match status" value="1"/>
</dbReference>
<proteinExistence type="predicted"/>
<dbReference type="Gene3D" id="2.60.40.10">
    <property type="entry name" value="Immunoglobulins"/>
    <property type="match status" value="1"/>
</dbReference>
<evidence type="ECO:0000256" key="2">
    <source>
        <dbReference type="ARBA" id="ARBA00022729"/>
    </source>
</evidence>
<dbReference type="Proteomes" id="UP001591681">
    <property type="component" value="Unassembled WGS sequence"/>
</dbReference>
<dbReference type="AlphaFoldDB" id="A0ABD1KC95"/>
<reference evidence="7 8" key="1">
    <citation type="submission" date="2024-09" db="EMBL/GenBank/DDBJ databases">
        <title>A chromosome-level genome assembly of Gray's grenadier anchovy, Coilia grayii.</title>
        <authorList>
            <person name="Fu Z."/>
        </authorList>
    </citation>
    <scope>NUCLEOTIDE SEQUENCE [LARGE SCALE GENOMIC DNA]</scope>
    <source>
        <strain evidence="7">G4</strain>
        <tissue evidence="7">Muscle</tissue>
    </source>
</reference>
<dbReference type="InterPro" id="IPR036179">
    <property type="entry name" value="Ig-like_dom_sf"/>
</dbReference>
<evidence type="ECO:0000313" key="7">
    <source>
        <dbReference type="EMBL" id="KAL2096805.1"/>
    </source>
</evidence>